<accession>A0A498KIN1</accession>
<sequence>MGHLSWEGRFGILQSTPLKGPDDLVGTPQPGLGSDTNRHIPTRGPPHLSPLHHHSTILCSLGPDYALTVLFLGTHTKTSQSVIHNGSALVRYLLNFRVPMNSEASELPKGLMLGRDGNIHIRITPLGDVGSYIY</sequence>
<name>A0A498KIN1_MALDO</name>
<comment type="caution">
    <text evidence="2">The sequence shown here is derived from an EMBL/GenBank/DDBJ whole genome shotgun (WGS) entry which is preliminary data.</text>
</comment>
<evidence type="ECO:0000313" key="3">
    <source>
        <dbReference type="Proteomes" id="UP000290289"/>
    </source>
</evidence>
<reference evidence="2 3" key="1">
    <citation type="submission" date="2018-10" db="EMBL/GenBank/DDBJ databases">
        <title>A high-quality apple genome assembly.</title>
        <authorList>
            <person name="Hu J."/>
        </authorList>
    </citation>
    <scope>NUCLEOTIDE SEQUENCE [LARGE SCALE GENOMIC DNA]</scope>
    <source>
        <strain evidence="3">cv. HFTH1</strain>
        <tissue evidence="2">Young leaf</tissue>
    </source>
</reference>
<dbReference type="AlphaFoldDB" id="A0A498KIN1"/>
<organism evidence="2 3">
    <name type="scientific">Malus domestica</name>
    <name type="common">Apple</name>
    <name type="synonym">Pyrus malus</name>
    <dbReference type="NCBI Taxonomy" id="3750"/>
    <lineage>
        <taxon>Eukaryota</taxon>
        <taxon>Viridiplantae</taxon>
        <taxon>Streptophyta</taxon>
        <taxon>Embryophyta</taxon>
        <taxon>Tracheophyta</taxon>
        <taxon>Spermatophyta</taxon>
        <taxon>Magnoliopsida</taxon>
        <taxon>eudicotyledons</taxon>
        <taxon>Gunneridae</taxon>
        <taxon>Pentapetalae</taxon>
        <taxon>rosids</taxon>
        <taxon>fabids</taxon>
        <taxon>Rosales</taxon>
        <taxon>Rosaceae</taxon>
        <taxon>Amygdaloideae</taxon>
        <taxon>Maleae</taxon>
        <taxon>Malus</taxon>
    </lineage>
</organism>
<keyword evidence="3" id="KW-1185">Reference proteome</keyword>
<gene>
    <name evidence="2" type="ORF">DVH24_026167</name>
</gene>
<proteinExistence type="predicted"/>
<feature type="region of interest" description="Disordered" evidence="1">
    <location>
        <begin position="14"/>
        <end position="33"/>
    </location>
</feature>
<protein>
    <submittedName>
        <fullName evidence="2">Uncharacterized protein</fullName>
    </submittedName>
</protein>
<evidence type="ECO:0000313" key="2">
    <source>
        <dbReference type="EMBL" id="RXI07031.1"/>
    </source>
</evidence>
<dbReference type="Proteomes" id="UP000290289">
    <property type="component" value="Chromosome 2"/>
</dbReference>
<evidence type="ECO:0000256" key="1">
    <source>
        <dbReference type="SAM" id="MobiDB-lite"/>
    </source>
</evidence>
<dbReference type="EMBL" id="RDQH01000328">
    <property type="protein sequence ID" value="RXI07031.1"/>
    <property type="molecule type" value="Genomic_DNA"/>
</dbReference>